<proteinExistence type="predicted"/>
<dbReference type="RefSeq" id="WP_206568466.1">
    <property type="nucleotide sequence ID" value="NZ_JAFKCW010000001.1"/>
</dbReference>
<feature type="transmembrane region" description="Helical" evidence="1">
    <location>
        <begin position="108"/>
        <end position="127"/>
    </location>
</feature>
<organism evidence="2 3">
    <name type="scientific">Algoriphagus aestuariicola</name>
    <dbReference type="NCBI Taxonomy" id="1852016"/>
    <lineage>
        <taxon>Bacteria</taxon>
        <taxon>Pseudomonadati</taxon>
        <taxon>Bacteroidota</taxon>
        <taxon>Cytophagia</taxon>
        <taxon>Cytophagales</taxon>
        <taxon>Cyclobacteriaceae</taxon>
        <taxon>Algoriphagus</taxon>
    </lineage>
</organism>
<comment type="caution">
    <text evidence="2">The sequence shown here is derived from an EMBL/GenBank/DDBJ whole genome shotgun (WGS) entry which is preliminary data.</text>
</comment>
<keyword evidence="3" id="KW-1185">Reference proteome</keyword>
<protein>
    <submittedName>
        <fullName evidence="2">Uncharacterized protein</fullName>
    </submittedName>
</protein>
<accession>A0ABS3BS67</accession>
<keyword evidence="1" id="KW-1133">Transmembrane helix</keyword>
<gene>
    <name evidence="2" type="ORF">J0A67_06590</name>
</gene>
<evidence type="ECO:0000256" key="1">
    <source>
        <dbReference type="SAM" id="Phobius"/>
    </source>
</evidence>
<feature type="transmembrane region" description="Helical" evidence="1">
    <location>
        <begin position="24"/>
        <end position="42"/>
    </location>
</feature>
<feature type="transmembrane region" description="Helical" evidence="1">
    <location>
        <begin position="48"/>
        <end position="71"/>
    </location>
</feature>
<evidence type="ECO:0000313" key="2">
    <source>
        <dbReference type="EMBL" id="MBN7800519.1"/>
    </source>
</evidence>
<dbReference type="EMBL" id="JAFKCW010000001">
    <property type="protein sequence ID" value="MBN7800519.1"/>
    <property type="molecule type" value="Genomic_DNA"/>
</dbReference>
<feature type="transmembrane region" description="Helical" evidence="1">
    <location>
        <begin position="83"/>
        <end position="102"/>
    </location>
</feature>
<keyword evidence="1" id="KW-0812">Transmembrane</keyword>
<sequence>MEDINDGGFIYYLKNLFINYFKKFENYLFLGLLTITFGLLWSRDGIPIAVKVFIIMANGFLIASLLTQFVLAIREKDFRRNKLLLLLFLITGLSSIIFFLWGYKSLNWSFYSGLIFMVPIIITQVCFKIRNWF</sequence>
<name>A0ABS3BS67_9BACT</name>
<keyword evidence="1" id="KW-0472">Membrane</keyword>
<evidence type="ECO:0000313" key="3">
    <source>
        <dbReference type="Proteomes" id="UP000664698"/>
    </source>
</evidence>
<dbReference type="Proteomes" id="UP000664698">
    <property type="component" value="Unassembled WGS sequence"/>
</dbReference>
<reference evidence="2 3" key="1">
    <citation type="submission" date="2021-03" db="EMBL/GenBank/DDBJ databases">
        <title>novel species isolated from a fishpond in China.</title>
        <authorList>
            <person name="Lu H."/>
            <person name="Cai Z."/>
        </authorList>
    </citation>
    <scope>NUCLEOTIDE SEQUENCE [LARGE SCALE GENOMIC DNA]</scope>
    <source>
        <strain evidence="2 3">JCM 31546</strain>
    </source>
</reference>